<dbReference type="Pfam" id="PF17919">
    <property type="entry name" value="RT_RNaseH_2"/>
    <property type="match status" value="1"/>
</dbReference>
<protein>
    <recommendedName>
        <fullName evidence="2">ribonuclease H</fullName>
        <ecNumber evidence="2">3.1.26.4</ecNumber>
    </recommendedName>
</protein>
<dbReference type="OrthoDB" id="9950135at2759"/>
<dbReference type="Gene3D" id="3.10.20.370">
    <property type="match status" value="1"/>
</dbReference>
<dbReference type="Gene3D" id="3.10.10.10">
    <property type="entry name" value="HIV Type 1 Reverse Transcriptase, subunit A, domain 1"/>
    <property type="match status" value="1"/>
</dbReference>
<dbReference type="InterPro" id="IPR043128">
    <property type="entry name" value="Rev_trsase/Diguanyl_cyclase"/>
</dbReference>
<dbReference type="EMBL" id="QRBI01000123">
    <property type="protein sequence ID" value="RMC05499.1"/>
    <property type="molecule type" value="Genomic_DNA"/>
</dbReference>
<comment type="similarity">
    <text evidence="1">Belongs to the beta type-B retroviral polymerase family. HERV class-II K(HML-2) pol subfamily.</text>
</comment>
<evidence type="ECO:0000313" key="4">
    <source>
        <dbReference type="EMBL" id="RMC05499.1"/>
    </source>
</evidence>
<dbReference type="Proteomes" id="UP000269221">
    <property type="component" value="Unassembled WGS sequence"/>
</dbReference>
<dbReference type="PANTHER" id="PTHR33064">
    <property type="entry name" value="POL PROTEIN"/>
    <property type="match status" value="1"/>
</dbReference>
<dbReference type="STRING" id="333673.A0A3M0JX82"/>
<evidence type="ECO:0000259" key="3">
    <source>
        <dbReference type="PROSITE" id="PS50878"/>
    </source>
</evidence>
<sequence length="437" mass="49850">MLLVEEADYNLLGRDLMVALGIKLIVKDSKLIVSLYKLTLEDKKEINLKVWHTGREAGRLEMEPILIEIERPEDPMRVKQYPISLEGRRGLKPIIEDLIAKGILEPCMSQHNTPILAIRKTDGSYRLVQDLRAVNERTKTWFPMVANPYTLLNRVSPEDIWYSVIDLKDAFWTCLLAEGSRGYFAFEWEDPDTNRKQQLRWASLPQGFVDSPNLFGQALEELLSQFSPREGTKILQYVYDLLIVGQEEGNVKACTISLLNFLGEKGLKVSKSKLQFAEPEVKYLGHWITKGKKRLDPERVAGIIELPAPRNKRQVRQLLGLLGYCQQWIEGYSEKVKFLYEKLTTDKLKWTEQDKRELRHLKEALIAAPVLSLPDVKRKFQLFIDVSNHTAHGVLTQDWAGDKKTCGLYLKIAISSKQGMAHMPTGNCGSSPASGRS</sequence>
<dbReference type="AlphaFoldDB" id="A0A3M0JX82"/>
<dbReference type="SUPFAM" id="SSF56672">
    <property type="entry name" value="DNA/RNA polymerases"/>
    <property type="match status" value="1"/>
</dbReference>
<name>A0A3M0JX82_HIRRU</name>
<dbReference type="InterPro" id="IPR043502">
    <property type="entry name" value="DNA/RNA_pol_sf"/>
</dbReference>
<evidence type="ECO:0000313" key="5">
    <source>
        <dbReference type="Proteomes" id="UP000269221"/>
    </source>
</evidence>
<dbReference type="PROSITE" id="PS50878">
    <property type="entry name" value="RT_POL"/>
    <property type="match status" value="1"/>
</dbReference>
<dbReference type="InterPro" id="IPR051320">
    <property type="entry name" value="Viral_Replic_Matur_Polypro"/>
</dbReference>
<dbReference type="EC" id="3.1.26.4" evidence="2"/>
<dbReference type="InterPro" id="IPR000477">
    <property type="entry name" value="RT_dom"/>
</dbReference>
<organism evidence="4 5">
    <name type="scientific">Hirundo rustica rustica</name>
    <dbReference type="NCBI Taxonomy" id="333673"/>
    <lineage>
        <taxon>Eukaryota</taxon>
        <taxon>Metazoa</taxon>
        <taxon>Chordata</taxon>
        <taxon>Craniata</taxon>
        <taxon>Vertebrata</taxon>
        <taxon>Euteleostomi</taxon>
        <taxon>Archelosauria</taxon>
        <taxon>Archosauria</taxon>
        <taxon>Dinosauria</taxon>
        <taxon>Saurischia</taxon>
        <taxon>Theropoda</taxon>
        <taxon>Coelurosauria</taxon>
        <taxon>Aves</taxon>
        <taxon>Neognathae</taxon>
        <taxon>Neoaves</taxon>
        <taxon>Telluraves</taxon>
        <taxon>Australaves</taxon>
        <taxon>Passeriformes</taxon>
        <taxon>Sylvioidea</taxon>
        <taxon>Hirundinidae</taxon>
        <taxon>Hirundo</taxon>
    </lineage>
</organism>
<dbReference type="Pfam" id="PF00078">
    <property type="entry name" value="RVT_1"/>
    <property type="match status" value="1"/>
</dbReference>
<gene>
    <name evidence="4" type="ORF">DUI87_18692</name>
</gene>
<accession>A0A3M0JX82</accession>
<dbReference type="Gene3D" id="3.30.70.270">
    <property type="match status" value="2"/>
</dbReference>
<feature type="domain" description="Reverse transcriptase" evidence="3">
    <location>
        <begin position="99"/>
        <end position="288"/>
    </location>
</feature>
<keyword evidence="5" id="KW-1185">Reference proteome</keyword>
<evidence type="ECO:0000256" key="1">
    <source>
        <dbReference type="ARBA" id="ARBA00010879"/>
    </source>
</evidence>
<evidence type="ECO:0000256" key="2">
    <source>
        <dbReference type="ARBA" id="ARBA00012180"/>
    </source>
</evidence>
<reference evidence="4 5" key="1">
    <citation type="submission" date="2018-07" db="EMBL/GenBank/DDBJ databases">
        <title>A high quality draft genome assembly of the barn swallow (H. rustica rustica).</title>
        <authorList>
            <person name="Formenti G."/>
            <person name="Chiara M."/>
            <person name="Poveda L."/>
            <person name="Francoijs K.-J."/>
            <person name="Bonisoli-Alquati A."/>
            <person name="Canova L."/>
            <person name="Gianfranceschi L."/>
            <person name="Horner D.S."/>
            <person name="Saino N."/>
        </authorList>
    </citation>
    <scope>NUCLEOTIDE SEQUENCE [LARGE SCALE GENOMIC DNA]</scope>
    <source>
        <strain evidence="4">Chelidonia</strain>
        <tissue evidence="4">Blood</tissue>
    </source>
</reference>
<proteinExistence type="inferred from homology"/>
<dbReference type="PANTHER" id="PTHR33064:SF37">
    <property type="entry name" value="RIBONUCLEASE H"/>
    <property type="match status" value="1"/>
</dbReference>
<dbReference type="InterPro" id="IPR041577">
    <property type="entry name" value="RT_RNaseH_2"/>
</dbReference>
<dbReference type="GO" id="GO:0004523">
    <property type="term" value="F:RNA-DNA hybrid ribonuclease activity"/>
    <property type="evidence" value="ECO:0007669"/>
    <property type="project" value="UniProtKB-EC"/>
</dbReference>
<comment type="caution">
    <text evidence="4">The sequence shown here is derived from an EMBL/GenBank/DDBJ whole genome shotgun (WGS) entry which is preliminary data.</text>
</comment>